<evidence type="ECO:0000256" key="1">
    <source>
        <dbReference type="SAM" id="MobiDB-lite"/>
    </source>
</evidence>
<feature type="region of interest" description="Disordered" evidence="1">
    <location>
        <begin position="150"/>
        <end position="169"/>
    </location>
</feature>
<proteinExistence type="predicted"/>
<feature type="compositionally biased region" description="Basic and acidic residues" evidence="1">
    <location>
        <begin position="154"/>
        <end position="169"/>
    </location>
</feature>
<feature type="compositionally biased region" description="Polar residues" evidence="1">
    <location>
        <begin position="55"/>
        <end position="72"/>
    </location>
</feature>
<accession>A0ABR3TNC2</accession>
<feature type="region of interest" description="Disordered" evidence="1">
    <location>
        <begin position="1"/>
        <end position="76"/>
    </location>
</feature>
<gene>
    <name evidence="2" type="ORF">SLS58_006397</name>
</gene>
<feature type="compositionally biased region" description="Pro residues" evidence="1">
    <location>
        <begin position="132"/>
        <end position="142"/>
    </location>
</feature>
<feature type="compositionally biased region" description="Basic residues" evidence="1">
    <location>
        <begin position="42"/>
        <end position="53"/>
    </location>
</feature>
<keyword evidence="3" id="KW-1185">Reference proteome</keyword>
<feature type="compositionally biased region" description="Low complexity" evidence="1">
    <location>
        <begin position="240"/>
        <end position="261"/>
    </location>
</feature>
<evidence type="ECO:0000313" key="3">
    <source>
        <dbReference type="Proteomes" id="UP001521184"/>
    </source>
</evidence>
<dbReference type="EMBL" id="JAKEKT020000044">
    <property type="protein sequence ID" value="KAL1640958.1"/>
    <property type="molecule type" value="Genomic_DNA"/>
</dbReference>
<reference evidence="2 3" key="1">
    <citation type="journal article" date="2023" name="Plant Dis.">
        <title>First Report of Diplodia intermedia Causing Canker and Dieback Diseases on Apple Trees in Canada.</title>
        <authorList>
            <person name="Ellouze W."/>
            <person name="Ilyukhin E."/>
            <person name="Sulman M."/>
            <person name="Ali S."/>
        </authorList>
    </citation>
    <scope>NUCLEOTIDE SEQUENCE [LARGE SCALE GENOMIC DNA]</scope>
    <source>
        <strain evidence="2 3">M45-28</strain>
    </source>
</reference>
<sequence length="320" mass="36234">MTNPTSTTAAAGPSKTTSAATAPSTAPKKRSHHAPPFSTSQRPKKAPRRRRRPLSPNSRYARTAPPVTTSNWAPAGQVEREVDEATRQYWEVQANGHIGAFFLPPYDGTVPSSVAPSEGSRAPPVAPTFRPLTPPPHFAPLPPLERLVLVQGQGREREEMRRRQVDERRRVLDEHERVLRERDRVLVEHNRRLEEQARQLEQLIQEQDRRRRQREVEKRQQTDVQVQQQSLADQPDNGHEQGQPDQPVQQQGQQAAGGTQAEAEEGDGAGKREDEDQDDIEYLTDIVTGEINPTGFFHGTAGVTPYEYWLLPYQQDRPRR</sequence>
<evidence type="ECO:0000313" key="2">
    <source>
        <dbReference type="EMBL" id="KAL1640958.1"/>
    </source>
</evidence>
<comment type="caution">
    <text evidence="2">The sequence shown here is derived from an EMBL/GenBank/DDBJ whole genome shotgun (WGS) entry which is preliminary data.</text>
</comment>
<feature type="region of interest" description="Disordered" evidence="1">
    <location>
        <begin position="212"/>
        <end position="282"/>
    </location>
</feature>
<organism evidence="2 3">
    <name type="scientific">Diplodia intermedia</name>
    <dbReference type="NCBI Taxonomy" id="856260"/>
    <lineage>
        <taxon>Eukaryota</taxon>
        <taxon>Fungi</taxon>
        <taxon>Dikarya</taxon>
        <taxon>Ascomycota</taxon>
        <taxon>Pezizomycotina</taxon>
        <taxon>Dothideomycetes</taxon>
        <taxon>Dothideomycetes incertae sedis</taxon>
        <taxon>Botryosphaeriales</taxon>
        <taxon>Botryosphaeriaceae</taxon>
        <taxon>Diplodia</taxon>
    </lineage>
</organism>
<dbReference type="Proteomes" id="UP001521184">
    <property type="component" value="Unassembled WGS sequence"/>
</dbReference>
<name>A0ABR3TNC2_9PEZI</name>
<feature type="region of interest" description="Disordered" evidence="1">
    <location>
        <begin position="112"/>
        <end position="142"/>
    </location>
</feature>
<feature type="compositionally biased region" description="Low complexity" evidence="1">
    <location>
        <begin position="1"/>
        <end position="26"/>
    </location>
</feature>
<feature type="compositionally biased region" description="Basic and acidic residues" evidence="1">
    <location>
        <begin position="212"/>
        <end position="221"/>
    </location>
</feature>
<protein>
    <submittedName>
        <fullName evidence="2">Uncharacterized protein</fullName>
    </submittedName>
</protein>